<feature type="transmembrane region" description="Helical" evidence="8">
    <location>
        <begin position="222"/>
        <end position="244"/>
    </location>
</feature>
<evidence type="ECO:0000256" key="4">
    <source>
        <dbReference type="ARBA" id="ARBA00022692"/>
    </source>
</evidence>
<comment type="caution">
    <text evidence="10">The sequence shown here is derived from an EMBL/GenBank/DDBJ whole genome shotgun (WGS) entry which is preliminary data.</text>
</comment>
<feature type="transmembrane region" description="Helical" evidence="8">
    <location>
        <begin position="497"/>
        <end position="522"/>
    </location>
</feature>
<feature type="transmembrane region" description="Helical" evidence="8">
    <location>
        <begin position="407"/>
        <end position="431"/>
    </location>
</feature>
<evidence type="ECO:0000313" key="10">
    <source>
        <dbReference type="EMBL" id="KAF2725863.1"/>
    </source>
</evidence>
<feature type="transmembrane region" description="Helical" evidence="8">
    <location>
        <begin position="534"/>
        <end position="553"/>
    </location>
</feature>
<evidence type="ECO:0000256" key="3">
    <source>
        <dbReference type="ARBA" id="ARBA00022448"/>
    </source>
</evidence>
<dbReference type="PRINTS" id="PR00171">
    <property type="entry name" value="SUGRTRNSPORT"/>
</dbReference>
<reference evidence="10" key="1">
    <citation type="journal article" date="2020" name="Stud. Mycol.">
        <title>101 Dothideomycetes genomes: a test case for predicting lifestyles and emergence of pathogens.</title>
        <authorList>
            <person name="Haridas S."/>
            <person name="Albert R."/>
            <person name="Binder M."/>
            <person name="Bloem J."/>
            <person name="Labutti K."/>
            <person name="Salamov A."/>
            <person name="Andreopoulos B."/>
            <person name="Baker S."/>
            <person name="Barry K."/>
            <person name="Bills G."/>
            <person name="Bluhm B."/>
            <person name="Cannon C."/>
            <person name="Castanera R."/>
            <person name="Culley D."/>
            <person name="Daum C."/>
            <person name="Ezra D."/>
            <person name="Gonzalez J."/>
            <person name="Henrissat B."/>
            <person name="Kuo A."/>
            <person name="Liang C."/>
            <person name="Lipzen A."/>
            <person name="Lutzoni F."/>
            <person name="Magnuson J."/>
            <person name="Mondo S."/>
            <person name="Nolan M."/>
            <person name="Ohm R."/>
            <person name="Pangilinan J."/>
            <person name="Park H.-J."/>
            <person name="Ramirez L."/>
            <person name="Alfaro M."/>
            <person name="Sun H."/>
            <person name="Tritt A."/>
            <person name="Yoshinaga Y."/>
            <person name="Zwiers L.-H."/>
            <person name="Turgeon B."/>
            <person name="Goodwin S."/>
            <person name="Spatafora J."/>
            <person name="Crous P."/>
            <person name="Grigoriev I."/>
        </authorList>
    </citation>
    <scope>NUCLEOTIDE SEQUENCE</scope>
    <source>
        <strain evidence="10">CBS 116435</strain>
    </source>
</reference>
<dbReference type="OrthoDB" id="4540492at2759"/>
<dbReference type="InterPro" id="IPR045263">
    <property type="entry name" value="GLUT"/>
</dbReference>
<dbReference type="GO" id="GO:0016020">
    <property type="term" value="C:membrane"/>
    <property type="evidence" value="ECO:0007669"/>
    <property type="project" value="UniProtKB-SubCell"/>
</dbReference>
<protein>
    <submittedName>
        <fullName evidence="10">General substrate transporter</fullName>
    </submittedName>
</protein>
<feature type="transmembrane region" description="Helical" evidence="8">
    <location>
        <begin position="565"/>
        <end position="582"/>
    </location>
</feature>
<feature type="transmembrane region" description="Helical" evidence="8">
    <location>
        <begin position="471"/>
        <end position="491"/>
    </location>
</feature>
<keyword evidence="6 8" id="KW-0472">Membrane</keyword>
<dbReference type="AlphaFoldDB" id="A0A9P4UUK9"/>
<sequence>MIARSPQLVGHNHPTSSLHSTRPPYYHSTRGSRRQQQQPRRSHNIAAPSPRSGQSLGTLSIATPPAPPTMSGTSGQSTATFKGLTPHLVYLLVTCTLGPLLFGYHLAELNAPQDVITCKRKAEQLGFTVGRVSAWINSSADSPGRPAGTTKAVGGTLPQCILMNPTQFGAVSSLFTLGGLIGALSAGPLSSSHGRLKTMLYTSIFFSAGPVLEALAPNIATITIGRFVSGIGAGAAMVAVPIYISEIAPPGKKGLFGSYTQVMVNFGIFIAQLLGMFLSRGQLWRIILAVAGFIGILMGLGLLLGGLESPRWMADNGKPSQARRALRKIRAGDIDIAEEVEGWGTNEDSHDVDDEEEALLAHNDEPRNRSTESASTAPASARKSPSPAIRKTVGAFAVLSHPESRTAVLAVAGVMIAQQLCGINSIVMYGVGLLASLFEANSALINVIVSVINVIVTAACAPLVERLGRKTCLLMSISGMGTSSILLALGIMKHVPILSAIAVLAFVASFGLGLGPVPFILASELVGSEAVGATQSWALAANWVATFMVAQFFPILNEAMPKGTIYFIFAGFAVLFGTFVAIEVPETKGKKDADEVWGRDKAAERQD</sequence>
<keyword evidence="3" id="KW-0813">Transport</keyword>
<evidence type="ECO:0000256" key="7">
    <source>
        <dbReference type="SAM" id="MobiDB-lite"/>
    </source>
</evidence>
<evidence type="ECO:0000256" key="2">
    <source>
        <dbReference type="ARBA" id="ARBA00010992"/>
    </source>
</evidence>
<accession>A0A9P4UUK9</accession>
<comment type="similarity">
    <text evidence="2">Belongs to the major facilitator superfamily. Sugar transporter (TC 2.A.1.1) family.</text>
</comment>
<proteinExistence type="inferred from homology"/>
<dbReference type="InterPro" id="IPR036259">
    <property type="entry name" value="MFS_trans_sf"/>
</dbReference>
<evidence type="ECO:0000313" key="11">
    <source>
        <dbReference type="Proteomes" id="UP000799441"/>
    </source>
</evidence>
<feature type="transmembrane region" description="Helical" evidence="8">
    <location>
        <begin position="283"/>
        <end position="304"/>
    </location>
</feature>
<feature type="transmembrane region" description="Helical" evidence="8">
    <location>
        <begin position="198"/>
        <end position="216"/>
    </location>
</feature>
<organism evidence="10 11">
    <name type="scientific">Polychaeton citri CBS 116435</name>
    <dbReference type="NCBI Taxonomy" id="1314669"/>
    <lineage>
        <taxon>Eukaryota</taxon>
        <taxon>Fungi</taxon>
        <taxon>Dikarya</taxon>
        <taxon>Ascomycota</taxon>
        <taxon>Pezizomycotina</taxon>
        <taxon>Dothideomycetes</taxon>
        <taxon>Dothideomycetidae</taxon>
        <taxon>Capnodiales</taxon>
        <taxon>Capnodiaceae</taxon>
        <taxon>Polychaeton</taxon>
    </lineage>
</organism>
<evidence type="ECO:0000256" key="6">
    <source>
        <dbReference type="ARBA" id="ARBA00023136"/>
    </source>
</evidence>
<dbReference type="PROSITE" id="PS00217">
    <property type="entry name" value="SUGAR_TRANSPORT_2"/>
    <property type="match status" value="1"/>
</dbReference>
<dbReference type="PANTHER" id="PTHR23503">
    <property type="entry name" value="SOLUTE CARRIER FAMILY 2"/>
    <property type="match status" value="1"/>
</dbReference>
<feature type="region of interest" description="Disordered" evidence="7">
    <location>
        <begin position="360"/>
        <end position="387"/>
    </location>
</feature>
<dbReference type="Pfam" id="PF00083">
    <property type="entry name" value="Sugar_tr"/>
    <property type="match status" value="1"/>
</dbReference>
<dbReference type="EMBL" id="MU003766">
    <property type="protein sequence ID" value="KAF2725863.1"/>
    <property type="molecule type" value="Genomic_DNA"/>
</dbReference>
<feature type="compositionally biased region" description="Low complexity" evidence="7">
    <location>
        <begin position="371"/>
        <end position="387"/>
    </location>
</feature>
<dbReference type="InterPro" id="IPR020846">
    <property type="entry name" value="MFS_dom"/>
</dbReference>
<evidence type="ECO:0000259" key="9">
    <source>
        <dbReference type="PROSITE" id="PS50850"/>
    </source>
</evidence>
<gene>
    <name evidence="10" type="ORF">K431DRAFT_280593</name>
</gene>
<dbReference type="Gene3D" id="1.20.1250.20">
    <property type="entry name" value="MFS general substrate transporter like domains"/>
    <property type="match status" value="1"/>
</dbReference>
<evidence type="ECO:0000256" key="5">
    <source>
        <dbReference type="ARBA" id="ARBA00022989"/>
    </source>
</evidence>
<feature type="domain" description="Major facilitator superfamily (MFS) profile" evidence="9">
    <location>
        <begin position="91"/>
        <end position="588"/>
    </location>
</feature>
<keyword evidence="4 8" id="KW-0812">Transmembrane</keyword>
<dbReference type="Proteomes" id="UP000799441">
    <property type="component" value="Unassembled WGS sequence"/>
</dbReference>
<keyword evidence="5 8" id="KW-1133">Transmembrane helix</keyword>
<dbReference type="GO" id="GO:0015149">
    <property type="term" value="F:hexose transmembrane transporter activity"/>
    <property type="evidence" value="ECO:0007669"/>
    <property type="project" value="TreeGrafter"/>
</dbReference>
<dbReference type="InterPro" id="IPR003663">
    <property type="entry name" value="Sugar/inositol_transpt"/>
</dbReference>
<feature type="compositionally biased region" description="Polar residues" evidence="7">
    <location>
        <begin position="51"/>
        <end position="61"/>
    </location>
</feature>
<feature type="transmembrane region" description="Helical" evidence="8">
    <location>
        <begin position="256"/>
        <end position="277"/>
    </location>
</feature>
<feature type="transmembrane region" description="Helical" evidence="8">
    <location>
        <begin position="443"/>
        <end position="464"/>
    </location>
</feature>
<dbReference type="SUPFAM" id="SSF103473">
    <property type="entry name" value="MFS general substrate transporter"/>
    <property type="match status" value="1"/>
</dbReference>
<evidence type="ECO:0000256" key="8">
    <source>
        <dbReference type="SAM" id="Phobius"/>
    </source>
</evidence>
<keyword evidence="11" id="KW-1185">Reference proteome</keyword>
<evidence type="ECO:0000256" key="1">
    <source>
        <dbReference type="ARBA" id="ARBA00004141"/>
    </source>
</evidence>
<name>A0A9P4UUK9_9PEZI</name>
<dbReference type="InterPro" id="IPR005828">
    <property type="entry name" value="MFS_sugar_transport-like"/>
</dbReference>
<comment type="subcellular location">
    <subcellularLocation>
        <location evidence="1">Membrane</location>
        <topology evidence="1">Multi-pass membrane protein</topology>
    </subcellularLocation>
</comment>
<dbReference type="InterPro" id="IPR005829">
    <property type="entry name" value="Sugar_transporter_CS"/>
</dbReference>
<feature type="transmembrane region" description="Helical" evidence="8">
    <location>
        <begin position="168"/>
        <end position="186"/>
    </location>
</feature>
<dbReference type="PANTHER" id="PTHR23503:SF8">
    <property type="entry name" value="FACILITATED GLUCOSE TRANSPORTER PROTEIN 1"/>
    <property type="match status" value="1"/>
</dbReference>
<dbReference type="PROSITE" id="PS50850">
    <property type="entry name" value="MFS"/>
    <property type="match status" value="1"/>
</dbReference>
<feature type="region of interest" description="Disordered" evidence="7">
    <location>
        <begin position="1"/>
        <end position="78"/>
    </location>
</feature>